<feature type="region of interest" description="Disordered" evidence="1">
    <location>
        <begin position="1"/>
        <end position="74"/>
    </location>
</feature>
<feature type="region of interest" description="Disordered" evidence="1">
    <location>
        <begin position="279"/>
        <end position="470"/>
    </location>
</feature>
<dbReference type="EMBL" id="MU001492">
    <property type="protein sequence ID" value="KAF2451927.1"/>
    <property type="molecule type" value="Genomic_DNA"/>
</dbReference>
<dbReference type="Proteomes" id="UP000799764">
    <property type="component" value="Unassembled WGS sequence"/>
</dbReference>
<feature type="compositionally biased region" description="Polar residues" evidence="1">
    <location>
        <begin position="173"/>
        <end position="198"/>
    </location>
</feature>
<gene>
    <name evidence="2" type="ORF">P171DRAFT_515845</name>
</gene>
<feature type="region of interest" description="Disordered" evidence="1">
    <location>
        <begin position="223"/>
        <end position="245"/>
    </location>
</feature>
<reference evidence="2" key="1">
    <citation type="journal article" date="2020" name="Stud. Mycol.">
        <title>101 Dothideomycetes genomes: a test case for predicting lifestyles and emergence of pathogens.</title>
        <authorList>
            <person name="Haridas S."/>
            <person name="Albert R."/>
            <person name="Binder M."/>
            <person name="Bloem J."/>
            <person name="Labutti K."/>
            <person name="Salamov A."/>
            <person name="Andreopoulos B."/>
            <person name="Baker S."/>
            <person name="Barry K."/>
            <person name="Bills G."/>
            <person name="Bluhm B."/>
            <person name="Cannon C."/>
            <person name="Castanera R."/>
            <person name="Culley D."/>
            <person name="Daum C."/>
            <person name="Ezra D."/>
            <person name="Gonzalez J."/>
            <person name="Henrissat B."/>
            <person name="Kuo A."/>
            <person name="Liang C."/>
            <person name="Lipzen A."/>
            <person name="Lutzoni F."/>
            <person name="Magnuson J."/>
            <person name="Mondo S."/>
            <person name="Nolan M."/>
            <person name="Ohm R."/>
            <person name="Pangilinan J."/>
            <person name="Park H.-J."/>
            <person name="Ramirez L."/>
            <person name="Alfaro M."/>
            <person name="Sun H."/>
            <person name="Tritt A."/>
            <person name="Yoshinaga Y."/>
            <person name="Zwiers L.-H."/>
            <person name="Turgeon B."/>
            <person name="Goodwin S."/>
            <person name="Spatafora J."/>
            <person name="Crous P."/>
            <person name="Grigoriev I."/>
        </authorList>
    </citation>
    <scope>NUCLEOTIDE SEQUENCE</scope>
    <source>
        <strain evidence="2">CBS 690.94</strain>
    </source>
</reference>
<evidence type="ECO:0000313" key="2">
    <source>
        <dbReference type="EMBL" id="KAF2451927.1"/>
    </source>
</evidence>
<comment type="caution">
    <text evidence="2">The sequence shown here is derived from an EMBL/GenBank/DDBJ whole genome shotgun (WGS) entry which is preliminary data.</text>
</comment>
<dbReference type="AlphaFoldDB" id="A0A9P4UK25"/>
<organism evidence="2 3">
    <name type="scientific">Karstenula rhodostoma CBS 690.94</name>
    <dbReference type="NCBI Taxonomy" id="1392251"/>
    <lineage>
        <taxon>Eukaryota</taxon>
        <taxon>Fungi</taxon>
        <taxon>Dikarya</taxon>
        <taxon>Ascomycota</taxon>
        <taxon>Pezizomycotina</taxon>
        <taxon>Dothideomycetes</taxon>
        <taxon>Pleosporomycetidae</taxon>
        <taxon>Pleosporales</taxon>
        <taxon>Massarineae</taxon>
        <taxon>Didymosphaeriaceae</taxon>
        <taxon>Karstenula</taxon>
    </lineage>
</organism>
<evidence type="ECO:0000313" key="3">
    <source>
        <dbReference type="Proteomes" id="UP000799764"/>
    </source>
</evidence>
<feature type="compositionally biased region" description="Polar residues" evidence="1">
    <location>
        <begin position="229"/>
        <end position="243"/>
    </location>
</feature>
<name>A0A9P4UK25_9PLEO</name>
<evidence type="ECO:0000256" key="1">
    <source>
        <dbReference type="SAM" id="MobiDB-lite"/>
    </source>
</evidence>
<feature type="region of interest" description="Disordered" evidence="1">
    <location>
        <begin position="97"/>
        <end position="153"/>
    </location>
</feature>
<proteinExistence type="predicted"/>
<feature type="compositionally biased region" description="Pro residues" evidence="1">
    <location>
        <begin position="366"/>
        <end position="377"/>
    </location>
</feature>
<feature type="compositionally biased region" description="Polar residues" evidence="1">
    <location>
        <begin position="279"/>
        <end position="311"/>
    </location>
</feature>
<feature type="compositionally biased region" description="Polar residues" evidence="1">
    <location>
        <begin position="329"/>
        <end position="342"/>
    </location>
</feature>
<feature type="compositionally biased region" description="Acidic residues" evidence="1">
    <location>
        <begin position="404"/>
        <end position="416"/>
    </location>
</feature>
<dbReference type="OrthoDB" id="10596613at2759"/>
<feature type="region of interest" description="Disordered" evidence="1">
    <location>
        <begin position="173"/>
        <end position="203"/>
    </location>
</feature>
<sequence>MRNVLGEELFESISESDSSDESVFRPLTPTPKSDRNHPRALSQKRQAKDPPSRPANSFYDEDGYEPTALEGRRKLNRDVLRAVGRLAPQNFDTFAQRFYPKAWTKRRDRQMQREQRQDQAPSPADQTKSVGPLLPKHAPSPALEPPPRPKPTQYEPQFAILRLLHQNSVTYSQAPSQALGSSTSANAQRPALGTSQSGPDPEVSKLIERIKKLRHETVAAPRPDDFTIFPTSARPSSGPSLTATAPAPPWITLPRFAHHIEDINAINPLSTLEQDNGLSTTVEGKSEGSVTSTQEDNARSTSPSSVRSDQTVIYIGPTAQPTPRIDTPSIENETSVSKSCFSNKDYPGITSPDTGVPIAPMGSLQPPDPGNTPPNTPQPKSLVSDTYSESRDHGSSSQGRDSSDSDGEEDGEAGDGDGDKDKDADEGDDEDKDEDENEDEHNEDEDKKEDGAEEDSAESESNVEPASFRGFDETYASYRLEDATYHDQMVLRRWADVLDWWAD</sequence>
<keyword evidence="3" id="KW-1185">Reference proteome</keyword>
<accession>A0A9P4UK25</accession>
<feature type="compositionally biased region" description="Acidic residues" evidence="1">
    <location>
        <begin position="424"/>
        <end position="443"/>
    </location>
</feature>
<protein>
    <submittedName>
        <fullName evidence="2">Uncharacterized protein</fullName>
    </submittedName>
</protein>